<keyword evidence="1" id="KW-0732">Signal</keyword>
<dbReference type="Gene3D" id="3.60.10.10">
    <property type="entry name" value="Endonuclease/exonuclease/phosphatase"/>
    <property type="match status" value="1"/>
</dbReference>
<evidence type="ECO:0000313" key="3">
    <source>
        <dbReference type="EMBL" id="GKX54471.1"/>
    </source>
</evidence>
<dbReference type="SUPFAM" id="SSF56219">
    <property type="entry name" value="DNase I-like"/>
    <property type="match status" value="1"/>
</dbReference>
<comment type="caution">
    <text evidence="3">The sequence shown here is derived from an EMBL/GenBank/DDBJ whole genome shotgun (WGS) entry which is preliminary data.</text>
</comment>
<gene>
    <name evidence="3" type="ORF">SOASR030_05830</name>
</gene>
<protein>
    <recommendedName>
        <fullName evidence="2">Endonuclease/exonuclease/phosphatase domain-containing protein</fullName>
    </recommendedName>
</protein>
<dbReference type="InterPro" id="IPR036691">
    <property type="entry name" value="Endo/exonu/phosph_ase_sf"/>
</dbReference>
<organism evidence="3 4">
    <name type="scientific">Leminorella grimontii</name>
    <dbReference type="NCBI Taxonomy" id="82981"/>
    <lineage>
        <taxon>Bacteria</taxon>
        <taxon>Pseudomonadati</taxon>
        <taxon>Pseudomonadota</taxon>
        <taxon>Gammaproteobacteria</taxon>
        <taxon>Enterobacterales</taxon>
        <taxon>Budviciaceae</taxon>
        <taxon>Leminorella</taxon>
    </lineage>
</organism>
<feature type="chain" id="PRO_5043899075" description="Endonuclease/exonuclease/phosphatase domain-containing protein" evidence="1">
    <location>
        <begin position="21"/>
        <end position="294"/>
    </location>
</feature>
<dbReference type="AlphaFoldDB" id="A0AAV5MXA3"/>
<evidence type="ECO:0000259" key="2">
    <source>
        <dbReference type="Pfam" id="PF03372"/>
    </source>
</evidence>
<dbReference type="InterPro" id="IPR051916">
    <property type="entry name" value="GPI-anchor_lipid_remodeler"/>
</dbReference>
<dbReference type="RefSeq" id="WP_027273033.1">
    <property type="nucleotide sequence ID" value="NZ_BRLH01000001.1"/>
</dbReference>
<dbReference type="PANTHER" id="PTHR14859:SF15">
    <property type="entry name" value="ENDONUCLEASE_EXONUCLEASE_PHOSPHATASE DOMAIN-CONTAINING PROTEIN"/>
    <property type="match status" value="1"/>
</dbReference>
<dbReference type="InterPro" id="IPR005135">
    <property type="entry name" value="Endo/exonuclease/phosphatase"/>
</dbReference>
<feature type="domain" description="Endonuclease/exonuclease/phosphatase" evidence="2">
    <location>
        <begin position="48"/>
        <end position="282"/>
    </location>
</feature>
<evidence type="ECO:0000313" key="4">
    <source>
        <dbReference type="Proteomes" id="UP001058124"/>
    </source>
</evidence>
<sequence>MKKKLPLLLLAALCSFGVNAETKVLTPEKGGTPNKVFTAAQAPTMTVATYNMAAGRVSNLTQVAQAIKSLNVDLIALNEVDVNTQRSGKVDQLGELAKMTGMHGAFGRAIDFEGGQYGVAILSRYPIEKQQVFPLPSGDTEQRVLLIVQVKKPGLDEPVLFMTTHLDWQADPMLRQQQIREIQNIVSGSTDSSFSEIASRIKILAGDFNDVSGSAVINELQNQWTPVLQKDKDMRSWPAANPAFDLDHIFTFRGQRWSVESLVVPNQKAQWQGVDWPATSDHVPVVAKLKLMEQ</sequence>
<dbReference type="EMBL" id="BRLH01000001">
    <property type="protein sequence ID" value="GKX54471.1"/>
    <property type="molecule type" value="Genomic_DNA"/>
</dbReference>
<dbReference type="GO" id="GO:0006506">
    <property type="term" value="P:GPI anchor biosynthetic process"/>
    <property type="evidence" value="ECO:0007669"/>
    <property type="project" value="TreeGrafter"/>
</dbReference>
<dbReference type="Proteomes" id="UP001058124">
    <property type="component" value="Unassembled WGS sequence"/>
</dbReference>
<proteinExistence type="predicted"/>
<accession>A0AAV5MXA3</accession>
<feature type="signal peptide" evidence="1">
    <location>
        <begin position="1"/>
        <end position="20"/>
    </location>
</feature>
<dbReference type="GO" id="GO:0016020">
    <property type="term" value="C:membrane"/>
    <property type="evidence" value="ECO:0007669"/>
    <property type="project" value="GOC"/>
</dbReference>
<evidence type="ECO:0000256" key="1">
    <source>
        <dbReference type="SAM" id="SignalP"/>
    </source>
</evidence>
<name>A0AAV5MXA3_9GAMM</name>
<dbReference type="GO" id="GO:0003824">
    <property type="term" value="F:catalytic activity"/>
    <property type="evidence" value="ECO:0007669"/>
    <property type="project" value="InterPro"/>
</dbReference>
<keyword evidence="4" id="KW-1185">Reference proteome</keyword>
<dbReference type="PANTHER" id="PTHR14859">
    <property type="entry name" value="CALCOFLUOR WHITE HYPERSENSITIVE PROTEIN PRECURSOR"/>
    <property type="match status" value="1"/>
</dbReference>
<dbReference type="Pfam" id="PF03372">
    <property type="entry name" value="Exo_endo_phos"/>
    <property type="match status" value="1"/>
</dbReference>
<reference evidence="3" key="1">
    <citation type="submission" date="2022-06" db="EMBL/GenBank/DDBJ databases">
        <title>Draft genome sequences of Leminorella grimontii str. JCM5902.</title>
        <authorList>
            <person name="Wakabayashi Y."/>
            <person name="Kojima K."/>
        </authorList>
    </citation>
    <scope>NUCLEOTIDE SEQUENCE</scope>
    <source>
        <strain evidence="3">JCM 5902</strain>
    </source>
</reference>